<feature type="signal peptide" evidence="1">
    <location>
        <begin position="1"/>
        <end position="22"/>
    </location>
</feature>
<dbReference type="Pfam" id="PF08238">
    <property type="entry name" value="Sel1"/>
    <property type="match status" value="5"/>
</dbReference>
<dbReference type="Gene3D" id="1.25.40.10">
    <property type="entry name" value="Tetratricopeptide repeat domain"/>
    <property type="match status" value="2"/>
</dbReference>
<evidence type="ECO:0000313" key="2">
    <source>
        <dbReference type="EMBL" id="SFU12843.1"/>
    </source>
</evidence>
<dbReference type="SUPFAM" id="SSF81901">
    <property type="entry name" value="HCP-like"/>
    <property type="match status" value="1"/>
</dbReference>
<dbReference type="PANTHER" id="PTHR11102:SF160">
    <property type="entry name" value="ERAD-ASSOCIATED E3 UBIQUITIN-PROTEIN LIGASE COMPONENT HRD3"/>
    <property type="match status" value="1"/>
</dbReference>
<evidence type="ECO:0000313" key="3">
    <source>
        <dbReference type="Proteomes" id="UP000183371"/>
    </source>
</evidence>
<dbReference type="SMART" id="SM00671">
    <property type="entry name" value="SEL1"/>
    <property type="match status" value="5"/>
</dbReference>
<name>A0A1I7DMC3_9HYPH</name>
<keyword evidence="1" id="KW-0732">Signal</keyword>
<keyword evidence="3" id="KW-1185">Reference proteome</keyword>
<dbReference type="InterPro" id="IPR006597">
    <property type="entry name" value="Sel1-like"/>
</dbReference>
<dbReference type="Proteomes" id="UP000183371">
    <property type="component" value="Unassembled WGS sequence"/>
</dbReference>
<dbReference type="InterPro" id="IPR050767">
    <property type="entry name" value="Sel1_AlgK"/>
</dbReference>
<evidence type="ECO:0000256" key="1">
    <source>
        <dbReference type="SAM" id="SignalP"/>
    </source>
</evidence>
<accession>A0A1I7DMC3</accession>
<dbReference type="InterPro" id="IPR011990">
    <property type="entry name" value="TPR-like_helical_dom_sf"/>
</dbReference>
<dbReference type="AlphaFoldDB" id="A0A1I7DMC3"/>
<dbReference type="RefSeq" id="WP_054783534.1">
    <property type="nucleotide sequence ID" value="NZ_FPBD01000009.1"/>
</dbReference>
<sequence>MLTGRILTTILFLLVSFWQTQAAAQTLEECKSDLIGDEPSYFQTCKDIARQTEDKYLLGYIGRVYFDDERIEQNYQEAAKWFLLAAERGNSGAQHAMGTFFEFGMGVPRDYREALKWYLQAAEDKDASAFIFETLGRFYEDGRGTPPNYEIAMKWYHLAAKHGTEFDVVRLGDIYASGEIVPQDLDEAEKWYSLAAEQGNASAQASLAEMYLQNRSKFYNPVQGYKWLLLAELHDNEKAKRARRKVEGVLEYQQIVEGQRLAREWWDAREN</sequence>
<evidence type="ECO:0008006" key="4">
    <source>
        <dbReference type="Google" id="ProtNLM"/>
    </source>
</evidence>
<reference evidence="3" key="1">
    <citation type="submission" date="2016-10" db="EMBL/GenBank/DDBJ databases">
        <authorList>
            <person name="Varghese N."/>
            <person name="Submissions S."/>
        </authorList>
    </citation>
    <scope>NUCLEOTIDE SEQUENCE [LARGE SCALE GENOMIC DNA]</scope>
    <source>
        <strain evidence="3">DSM 17465</strain>
    </source>
</reference>
<protein>
    <recommendedName>
        <fullName evidence="4">TPR repeat</fullName>
    </recommendedName>
</protein>
<gene>
    <name evidence="2" type="ORF">SAMN05444141_109169</name>
</gene>
<feature type="chain" id="PRO_5010354626" description="TPR repeat" evidence="1">
    <location>
        <begin position="23"/>
        <end position="271"/>
    </location>
</feature>
<dbReference type="PANTHER" id="PTHR11102">
    <property type="entry name" value="SEL-1-LIKE PROTEIN"/>
    <property type="match status" value="1"/>
</dbReference>
<dbReference type="EMBL" id="FPBD01000009">
    <property type="protein sequence ID" value="SFU12843.1"/>
    <property type="molecule type" value="Genomic_DNA"/>
</dbReference>
<proteinExistence type="predicted"/>
<organism evidence="2 3">
    <name type="scientific">Pseudovibrio denitrificans</name>
    <dbReference type="NCBI Taxonomy" id="258256"/>
    <lineage>
        <taxon>Bacteria</taxon>
        <taxon>Pseudomonadati</taxon>
        <taxon>Pseudomonadota</taxon>
        <taxon>Alphaproteobacteria</taxon>
        <taxon>Hyphomicrobiales</taxon>
        <taxon>Stappiaceae</taxon>
        <taxon>Pseudovibrio</taxon>
    </lineage>
</organism>